<feature type="compositionally biased region" description="Basic and acidic residues" evidence="2">
    <location>
        <begin position="965"/>
        <end position="990"/>
    </location>
</feature>
<dbReference type="Proteomes" id="UP000265515">
    <property type="component" value="Unassembled WGS sequence"/>
</dbReference>
<dbReference type="InterPro" id="IPR053134">
    <property type="entry name" value="RNA-dir_DNA_polymerase"/>
</dbReference>
<dbReference type="InterPro" id="IPR000477">
    <property type="entry name" value="RT_dom"/>
</dbReference>
<evidence type="ECO:0000259" key="4">
    <source>
        <dbReference type="Pfam" id="PF17919"/>
    </source>
</evidence>
<dbReference type="Pfam" id="PF00078">
    <property type="entry name" value="RVT_1"/>
    <property type="match status" value="1"/>
</dbReference>
<evidence type="ECO:0008006" key="7">
    <source>
        <dbReference type="Google" id="ProtNLM"/>
    </source>
</evidence>
<dbReference type="CDD" id="cd01647">
    <property type="entry name" value="RT_LTR"/>
    <property type="match status" value="1"/>
</dbReference>
<gene>
    <name evidence="5" type="ORF">CBR_g11241</name>
</gene>
<dbReference type="EMBL" id="BFEA01000162">
    <property type="protein sequence ID" value="GBG72312.1"/>
    <property type="molecule type" value="Genomic_DNA"/>
</dbReference>
<dbReference type="Gramene" id="GBG72312">
    <property type="protein sequence ID" value="GBG72312"/>
    <property type="gene ID" value="CBR_g11241"/>
</dbReference>
<keyword evidence="1" id="KW-0175">Coiled coil</keyword>
<feature type="compositionally biased region" description="Basic and acidic residues" evidence="2">
    <location>
        <begin position="1088"/>
        <end position="1097"/>
    </location>
</feature>
<feature type="coiled-coil region" evidence="1">
    <location>
        <begin position="233"/>
        <end position="260"/>
    </location>
</feature>
<evidence type="ECO:0000259" key="3">
    <source>
        <dbReference type="Pfam" id="PF00078"/>
    </source>
</evidence>
<sequence>MRRDTQWIPIVFQVLLPGDERRFRAEARAQRLQAAREAAAAANRALAAAAVSAEAVATSAAISKGQQTSGFFAMSFVSSCGASAGPSSSQMAGLQYSQPPLAAREELELQQLELLRLQLEKQLKEATDKETKNRNRKARVESKGDDVAALEGLDDSVLDDVEEVINAVIHAYMDSRLDDEILKAVQGKGRAIPSTTGEPRGSSEGVGGGRGPFETPEYRGGKKVAVEVASHPIEEEEGEANKMAKELEVIKQQREQIQAQVDLQGKFDIISRNIELLAKAWDEQHQFARAQDIALHSISLGFKDFAREMMMTVGAEMQARIEGTEKFCTGAIEGAKLAAPKEEEVRPHRESVKIKFPEPYSGKTEENFDNWEANVNIYVYLQKIVAEEQVLIALQALKDEAANFARSLDHIAQCENNMVAYSKIIPLPEFFRVLRERFADVTRGARALDKLQTIHSFQWRSARALKGIMDELVAVPNHGVTETQLVNLFYCAMPEPVHLAKPPTGVVSRPIHHRIEIEPGSRIPKGVVYRMSLRELEELRKQLDKLLEKGWIRPRSSPFGAPVLFVPKEGELRMCIDYRGLNVVKVKNAEPLPHIDDLLDQVQGCKYFSKIDLKSGYHQIEVHPDDQYKTTFRTRYGHYEFITNAPATFQRCMNDLLRLWLDKFMVVHLDDILVFSKTLQEHGGHLRQVLEKLREVNFKINAQKCEWAKTQVLYLGLVLDKDDITPEDSNIAVIRDCSMPRMLTELRSFLGLANYYRKFVWNFSIIAAHLRRLLKIEAILKWDKDCTSALKKLKRALIEYPVLKVADLSPHFVVTTDASQYDINVVLQQDDGNGYRPVEFMLPGCLQRSLEHHPTVGSAGQGMLRIKQDEDTGIVAIRGETLASSAVREERGRMNQDRDLGSGGGSTAYRAAGRMKLESKIQEGRGSEAGLNAQDHDLIERDRERCKEQEVSNGGHSAELLPSGQEREWGRDEKRERVRVDGTPERRDGLGQKTSSAHRSEPASHPVTTNCKREREIGRESKREGREKGDRLSSQIVSRDSKLTLLPSGERWAGKKREVKGNREQHYEDDITNDEHGDNDNEDEESDDKNGRLRCSEYSRSQKQSDHSSDFGEEPPKKGSVADSSLQVDIVGGSPCLSQGRYSGDEDEISLGGGIEENKASLEQERGDGGRVGEEGGRARGSDDLIRRGRGRRREGGRWSRLRRLGVDRWNYVHSMIKGTKFTLRRGRVPRWRKKWMPQVCSRVASELASVGAVCLLVSKLSATEAAIVGLHVGAVLGCEFLEMGGVGGGRALSHAVLRSIRKKWMVLSSLELRDAEEEEETVSGSTIGAVNSSSEGDATVAEKAIVLNSTGEEVGKGHGWLVGEGRGDVLTADPLEAGNEDVVAALVVGNVLTEGTDILDEAVGGAVLAKPAKLVDRVVDCLLWAEGGGEEGGPLEKGERRKTGGVSVGGFCDPPAMGDVDKFVDGNGKSVDKGDIVEFESLL</sequence>
<dbReference type="InterPro" id="IPR043128">
    <property type="entry name" value="Rev_trsase/Diguanyl_cyclase"/>
</dbReference>
<comment type="caution">
    <text evidence="5">The sequence shown here is derived from an EMBL/GenBank/DDBJ whole genome shotgun (WGS) entry which is preliminary data.</text>
</comment>
<feature type="region of interest" description="Disordered" evidence="2">
    <location>
        <begin position="886"/>
        <end position="908"/>
    </location>
</feature>
<evidence type="ECO:0000313" key="5">
    <source>
        <dbReference type="EMBL" id="GBG72312.1"/>
    </source>
</evidence>
<reference evidence="5 6" key="1">
    <citation type="journal article" date="2018" name="Cell">
        <title>The Chara Genome: Secondary Complexity and Implications for Plant Terrestrialization.</title>
        <authorList>
            <person name="Nishiyama T."/>
            <person name="Sakayama H."/>
            <person name="Vries J.D."/>
            <person name="Buschmann H."/>
            <person name="Saint-Marcoux D."/>
            <person name="Ullrich K.K."/>
            <person name="Haas F.B."/>
            <person name="Vanderstraeten L."/>
            <person name="Becker D."/>
            <person name="Lang D."/>
            <person name="Vosolsobe S."/>
            <person name="Rombauts S."/>
            <person name="Wilhelmsson P.K.I."/>
            <person name="Janitza P."/>
            <person name="Kern R."/>
            <person name="Heyl A."/>
            <person name="Rumpler F."/>
            <person name="Villalobos L.I.A.C."/>
            <person name="Clay J.M."/>
            <person name="Skokan R."/>
            <person name="Toyoda A."/>
            <person name="Suzuki Y."/>
            <person name="Kagoshima H."/>
            <person name="Schijlen E."/>
            <person name="Tajeshwar N."/>
            <person name="Catarino B."/>
            <person name="Hetherington A.J."/>
            <person name="Saltykova A."/>
            <person name="Bonnot C."/>
            <person name="Breuninger H."/>
            <person name="Symeonidi A."/>
            <person name="Radhakrishnan G.V."/>
            <person name="Van Nieuwerburgh F."/>
            <person name="Deforce D."/>
            <person name="Chang C."/>
            <person name="Karol K.G."/>
            <person name="Hedrich R."/>
            <person name="Ulvskov P."/>
            <person name="Glockner G."/>
            <person name="Delwiche C.F."/>
            <person name="Petrasek J."/>
            <person name="Van de Peer Y."/>
            <person name="Friml J."/>
            <person name="Beilby M."/>
            <person name="Dolan L."/>
            <person name="Kohara Y."/>
            <person name="Sugano S."/>
            <person name="Fujiyama A."/>
            <person name="Delaux P.-M."/>
            <person name="Quint M."/>
            <person name="TheiBen G."/>
            <person name="Hagemann M."/>
            <person name="Harholt J."/>
            <person name="Dunand C."/>
            <person name="Zachgo S."/>
            <person name="Langdale J."/>
            <person name="Maumus F."/>
            <person name="Straeten D.V.D."/>
            <person name="Gould S.B."/>
            <person name="Rensing S.A."/>
        </authorList>
    </citation>
    <scope>NUCLEOTIDE SEQUENCE [LARGE SCALE GENOMIC DNA]</scope>
    <source>
        <strain evidence="5 6">S276</strain>
    </source>
</reference>
<dbReference type="FunFam" id="3.30.70.270:FF:000020">
    <property type="entry name" value="Transposon Tf2-6 polyprotein-like Protein"/>
    <property type="match status" value="1"/>
</dbReference>
<keyword evidence="6" id="KW-1185">Reference proteome</keyword>
<dbReference type="PANTHER" id="PTHR24559:SF444">
    <property type="entry name" value="REVERSE TRANSCRIPTASE DOMAIN-CONTAINING PROTEIN"/>
    <property type="match status" value="1"/>
</dbReference>
<evidence type="ECO:0000256" key="2">
    <source>
        <dbReference type="SAM" id="MobiDB-lite"/>
    </source>
</evidence>
<dbReference type="Pfam" id="PF17919">
    <property type="entry name" value="RT_RNaseH_2"/>
    <property type="match status" value="1"/>
</dbReference>
<feature type="compositionally biased region" description="Basic and acidic residues" evidence="2">
    <location>
        <begin position="1156"/>
        <end position="1187"/>
    </location>
</feature>
<organism evidence="5 6">
    <name type="scientific">Chara braunii</name>
    <name type="common">Braun's stonewort</name>
    <dbReference type="NCBI Taxonomy" id="69332"/>
    <lineage>
        <taxon>Eukaryota</taxon>
        <taxon>Viridiplantae</taxon>
        <taxon>Streptophyta</taxon>
        <taxon>Charophyceae</taxon>
        <taxon>Charales</taxon>
        <taxon>Characeae</taxon>
        <taxon>Chara</taxon>
    </lineage>
</organism>
<accession>A0A388KQK5</accession>
<feature type="compositionally biased region" description="Basic and acidic residues" evidence="2">
    <location>
        <begin position="1011"/>
        <end position="1031"/>
    </location>
</feature>
<evidence type="ECO:0000256" key="1">
    <source>
        <dbReference type="SAM" id="Coils"/>
    </source>
</evidence>
<proteinExistence type="predicted"/>
<dbReference type="InterPro" id="IPR041577">
    <property type="entry name" value="RT_RNaseH_2"/>
</dbReference>
<feature type="region of interest" description="Disordered" evidence="2">
    <location>
        <begin position="189"/>
        <end position="218"/>
    </location>
</feature>
<dbReference type="FunFam" id="3.30.70.270:FF:000003">
    <property type="entry name" value="Transposon Ty3-G Gag-Pol polyprotein"/>
    <property type="match status" value="1"/>
</dbReference>
<feature type="compositionally biased region" description="Basic and acidic residues" evidence="2">
    <location>
        <begin position="1052"/>
        <end position="1079"/>
    </location>
</feature>
<dbReference type="SUPFAM" id="SSF56672">
    <property type="entry name" value="DNA/RNA polymerases"/>
    <property type="match status" value="1"/>
</dbReference>
<feature type="region of interest" description="Disordered" evidence="2">
    <location>
        <begin position="944"/>
        <end position="1189"/>
    </location>
</feature>
<evidence type="ECO:0000313" key="6">
    <source>
        <dbReference type="Proteomes" id="UP000265515"/>
    </source>
</evidence>
<feature type="coiled-coil region" evidence="1">
    <location>
        <begin position="102"/>
        <end position="132"/>
    </location>
</feature>
<dbReference type="Gene3D" id="3.10.10.10">
    <property type="entry name" value="HIV Type 1 Reverse Transcriptase, subunit A, domain 1"/>
    <property type="match status" value="1"/>
</dbReference>
<dbReference type="InterPro" id="IPR043502">
    <property type="entry name" value="DNA/RNA_pol_sf"/>
</dbReference>
<feature type="domain" description="Reverse transcriptase" evidence="3">
    <location>
        <begin position="567"/>
        <end position="718"/>
    </location>
</feature>
<protein>
    <recommendedName>
        <fullName evidence="7">Reverse transcriptase domain-containing protein</fullName>
    </recommendedName>
</protein>
<name>A0A388KQK5_CHABU</name>
<feature type="compositionally biased region" description="Basic and acidic residues" evidence="2">
    <location>
        <begin position="1103"/>
        <end position="1117"/>
    </location>
</feature>
<dbReference type="PANTHER" id="PTHR24559">
    <property type="entry name" value="TRANSPOSON TY3-I GAG-POL POLYPROTEIN"/>
    <property type="match status" value="1"/>
</dbReference>
<feature type="domain" description="Reverse transcriptase/retrotransposon-derived protein RNase H-like" evidence="4">
    <location>
        <begin position="782"/>
        <end position="841"/>
    </location>
</feature>
<dbReference type="Gene3D" id="3.30.70.270">
    <property type="match status" value="2"/>
</dbReference>
<feature type="compositionally biased region" description="Basic and acidic residues" evidence="2">
    <location>
        <begin position="887"/>
        <end position="900"/>
    </location>
</feature>